<feature type="domain" description="DUF7838" evidence="1">
    <location>
        <begin position="1"/>
        <end position="52"/>
    </location>
</feature>
<evidence type="ECO:0000313" key="3">
    <source>
        <dbReference type="Proteomes" id="UP001596201"/>
    </source>
</evidence>
<dbReference type="AlphaFoldDB" id="A0ABD5RC92"/>
<keyword evidence="3" id="KW-1185">Reference proteome</keyword>
<dbReference type="EMBL" id="JBHSKX010000002">
    <property type="protein sequence ID" value="MFC5367435.1"/>
    <property type="molecule type" value="Genomic_DNA"/>
</dbReference>
<dbReference type="Pfam" id="PF25208">
    <property type="entry name" value="DUF7838"/>
    <property type="match status" value="1"/>
</dbReference>
<dbReference type="Proteomes" id="UP001596201">
    <property type="component" value="Unassembled WGS sequence"/>
</dbReference>
<dbReference type="RefSeq" id="WP_227229690.1">
    <property type="nucleotide sequence ID" value="NZ_JAJCVJ010000002.1"/>
</dbReference>
<gene>
    <name evidence="2" type="ORF">ACFPJ5_10835</name>
</gene>
<proteinExistence type="predicted"/>
<evidence type="ECO:0000259" key="1">
    <source>
        <dbReference type="Pfam" id="PF25208"/>
    </source>
</evidence>
<accession>A0ABD5RC92</accession>
<evidence type="ECO:0000313" key="2">
    <source>
        <dbReference type="EMBL" id="MFC5367435.1"/>
    </source>
</evidence>
<name>A0ABD5RC92_9EURY</name>
<organism evidence="2 3">
    <name type="scientific">Salinirubrum litoreum</name>
    <dbReference type="NCBI Taxonomy" id="1126234"/>
    <lineage>
        <taxon>Archaea</taxon>
        <taxon>Methanobacteriati</taxon>
        <taxon>Methanobacteriota</taxon>
        <taxon>Stenosarchaea group</taxon>
        <taxon>Halobacteria</taxon>
        <taxon>Halobacteriales</taxon>
        <taxon>Haloferacaceae</taxon>
        <taxon>Salinirubrum</taxon>
    </lineage>
</organism>
<reference evidence="2 3" key="1">
    <citation type="journal article" date="2019" name="Int. J. Syst. Evol. Microbiol.">
        <title>The Global Catalogue of Microorganisms (GCM) 10K type strain sequencing project: providing services to taxonomists for standard genome sequencing and annotation.</title>
        <authorList>
            <consortium name="The Broad Institute Genomics Platform"/>
            <consortium name="The Broad Institute Genome Sequencing Center for Infectious Disease"/>
            <person name="Wu L."/>
            <person name="Ma J."/>
        </authorList>
    </citation>
    <scope>NUCLEOTIDE SEQUENCE [LARGE SCALE GENOMIC DNA]</scope>
    <source>
        <strain evidence="2 3">CGMCC 1.12237</strain>
    </source>
</reference>
<comment type="caution">
    <text evidence="2">The sequence shown here is derived from an EMBL/GenBank/DDBJ whole genome shotgun (WGS) entry which is preliminary data.</text>
</comment>
<dbReference type="InterPro" id="IPR057160">
    <property type="entry name" value="DUF7838"/>
</dbReference>
<sequence length="53" mass="5920">MSLEMEHDCPSCGGSKQFWRTASTELHLGTKIKWRCSECDFGLIQINGIDSTA</sequence>
<protein>
    <recommendedName>
        <fullName evidence="1">DUF7838 domain-containing protein</fullName>
    </recommendedName>
</protein>